<dbReference type="CDD" id="cd00093">
    <property type="entry name" value="HTH_XRE"/>
    <property type="match status" value="1"/>
</dbReference>
<dbReference type="STRING" id="112903.SAMN04490178_1093"/>
<accession>A0A1H8UKD3</accession>
<protein>
    <submittedName>
        <fullName evidence="3">DNA-binding transcriptional regulator, XRE-family HTH domain</fullName>
    </submittedName>
</protein>
<proteinExistence type="predicted"/>
<dbReference type="PANTHER" id="PTHR46558:SF11">
    <property type="entry name" value="HTH-TYPE TRANSCRIPTIONAL REGULATOR XRE"/>
    <property type="match status" value="1"/>
</dbReference>
<feature type="domain" description="HTH cro/C1-type" evidence="2">
    <location>
        <begin position="11"/>
        <end position="65"/>
    </location>
</feature>
<keyword evidence="4" id="KW-1185">Reference proteome</keyword>
<dbReference type="InterPro" id="IPR010982">
    <property type="entry name" value="Lambda_DNA-bd_dom_sf"/>
</dbReference>
<name>A0A1H8UKD3_9FIRM</name>
<dbReference type="PROSITE" id="PS50943">
    <property type="entry name" value="HTH_CROC1"/>
    <property type="match status" value="1"/>
</dbReference>
<evidence type="ECO:0000259" key="2">
    <source>
        <dbReference type="PROSITE" id="PS50943"/>
    </source>
</evidence>
<gene>
    <name evidence="3" type="ORF">SAMN04490178_1093</name>
</gene>
<dbReference type="Pfam" id="PF01381">
    <property type="entry name" value="HTH_3"/>
    <property type="match status" value="1"/>
</dbReference>
<evidence type="ECO:0000313" key="4">
    <source>
        <dbReference type="Proteomes" id="UP000198847"/>
    </source>
</evidence>
<dbReference type="AlphaFoldDB" id="A0A1H8UKD3"/>
<dbReference type="RefSeq" id="WP_091746025.1">
    <property type="nucleotide sequence ID" value="NZ_FODY01000009.1"/>
</dbReference>
<dbReference type="OrthoDB" id="8115576at2"/>
<dbReference type="EMBL" id="FODY01000009">
    <property type="protein sequence ID" value="SEP03324.1"/>
    <property type="molecule type" value="Genomic_DNA"/>
</dbReference>
<sequence>MLSREILGQRLKSLRLSNNLTLEQAGTKFKVTKQTVSYWEKGERVPSFDVATALAEYYGVSLDYLAGLSNNPKRNK</sequence>
<organism evidence="3 4">
    <name type="scientific">Propionispora vibrioides</name>
    <dbReference type="NCBI Taxonomy" id="112903"/>
    <lineage>
        <taxon>Bacteria</taxon>
        <taxon>Bacillati</taxon>
        <taxon>Bacillota</taxon>
        <taxon>Negativicutes</taxon>
        <taxon>Selenomonadales</taxon>
        <taxon>Sporomusaceae</taxon>
        <taxon>Propionispora</taxon>
    </lineage>
</organism>
<reference evidence="3 4" key="1">
    <citation type="submission" date="2016-10" db="EMBL/GenBank/DDBJ databases">
        <authorList>
            <person name="de Groot N.N."/>
        </authorList>
    </citation>
    <scope>NUCLEOTIDE SEQUENCE [LARGE SCALE GENOMIC DNA]</scope>
    <source>
        <strain evidence="3 4">DSM 13305</strain>
    </source>
</reference>
<evidence type="ECO:0000256" key="1">
    <source>
        <dbReference type="ARBA" id="ARBA00023125"/>
    </source>
</evidence>
<dbReference type="SUPFAM" id="SSF47413">
    <property type="entry name" value="lambda repressor-like DNA-binding domains"/>
    <property type="match status" value="1"/>
</dbReference>
<evidence type="ECO:0000313" key="3">
    <source>
        <dbReference type="EMBL" id="SEP03324.1"/>
    </source>
</evidence>
<dbReference type="GO" id="GO:0003677">
    <property type="term" value="F:DNA binding"/>
    <property type="evidence" value="ECO:0007669"/>
    <property type="project" value="UniProtKB-KW"/>
</dbReference>
<dbReference type="SMART" id="SM00530">
    <property type="entry name" value="HTH_XRE"/>
    <property type="match status" value="1"/>
</dbReference>
<keyword evidence="1 3" id="KW-0238">DNA-binding</keyword>
<dbReference type="Proteomes" id="UP000198847">
    <property type="component" value="Unassembled WGS sequence"/>
</dbReference>
<dbReference type="InterPro" id="IPR001387">
    <property type="entry name" value="Cro/C1-type_HTH"/>
</dbReference>
<dbReference type="PANTHER" id="PTHR46558">
    <property type="entry name" value="TRACRIPTIONAL REGULATORY PROTEIN-RELATED-RELATED"/>
    <property type="match status" value="1"/>
</dbReference>
<dbReference type="Gene3D" id="1.10.260.40">
    <property type="entry name" value="lambda repressor-like DNA-binding domains"/>
    <property type="match status" value="1"/>
</dbReference>